<keyword evidence="4" id="KW-0413">Isomerase</keyword>
<reference evidence="7" key="1">
    <citation type="submission" date="2018-11" db="EMBL/GenBank/DDBJ databases">
        <title>Genome sequencing of a novel mesophilic and cellulolytic organism within the genus Hungateiclostridium.</title>
        <authorList>
            <person name="Rettenmaier R."/>
            <person name="Liebl W."/>
            <person name="Zverlov V."/>
        </authorList>
    </citation>
    <scope>NUCLEOTIDE SEQUENCE [LARGE SCALE GENOMIC DNA]</scope>
    <source>
        <strain evidence="7">N2K1</strain>
    </source>
</reference>
<evidence type="ECO:0000313" key="7">
    <source>
        <dbReference type="Proteomes" id="UP000289166"/>
    </source>
</evidence>
<dbReference type="GO" id="GO:0005829">
    <property type="term" value="C:cytosol"/>
    <property type="evidence" value="ECO:0007669"/>
    <property type="project" value="TreeGrafter"/>
</dbReference>
<name>A0A4Q0I4S2_9FIRM</name>
<evidence type="ECO:0000256" key="2">
    <source>
        <dbReference type="ARBA" id="ARBA00022723"/>
    </source>
</evidence>
<dbReference type="GO" id="GO:0008973">
    <property type="term" value="F:phosphopentomutase activity"/>
    <property type="evidence" value="ECO:0007669"/>
    <property type="project" value="InterPro"/>
</dbReference>
<dbReference type="PANTHER" id="PTHR21110:SF0">
    <property type="entry name" value="PHOSPHOPENTOMUTASE"/>
    <property type="match status" value="1"/>
</dbReference>
<dbReference type="GO" id="GO:0043094">
    <property type="term" value="P:metabolic compound salvage"/>
    <property type="evidence" value="ECO:0007669"/>
    <property type="project" value="InterPro"/>
</dbReference>
<sequence length="294" mass="32995">MKMIFIFIDGFGIGKADASVNPLANPELVNLNYILHEAGAIPTDACLDVPGLPQSATGQTTIFTGQNAPKVLSRHLHGQPTVTLKKMIFANNLFKELLKRGYSVTNSNVYRTAYISKIKDPKERKYRPSVTTVMTLSSGLNLRTVEEYIAGEGVYHDVTGTILRNEGYVKDLITPQEAAQRLYNVSRKYDFTLFEYFETDIIGHKMEMETAIEKLKTLDAFIGELLRLYDEKEDIIFITSDHGNVEDITIKTHTFNKVPTVILGKVPKNVEIKINSLTDIMPTVLDIFDSKGEL</sequence>
<keyword evidence="2" id="KW-0479">Metal-binding</keyword>
<dbReference type="Proteomes" id="UP000289166">
    <property type="component" value="Unassembled WGS sequence"/>
</dbReference>
<organism evidence="6 7">
    <name type="scientific">Acetivibrio mesophilus</name>
    <dbReference type="NCBI Taxonomy" id="2487273"/>
    <lineage>
        <taxon>Bacteria</taxon>
        <taxon>Bacillati</taxon>
        <taxon>Bacillota</taxon>
        <taxon>Clostridia</taxon>
        <taxon>Eubacteriales</taxon>
        <taxon>Oscillospiraceae</taxon>
        <taxon>Acetivibrio</taxon>
    </lineage>
</organism>
<dbReference type="GO" id="GO:0009117">
    <property type="term" value="P:nucleotide metabolic process"/>
    <property type="evidence" value="ECO:0007669"/>
    <property type="project" value="InterPro"/>
</dbReference>
<keyword evidence="3" id="KW-0464">Manganese</keyword>
<comment type="caution">
    <text evidence="6">The sequence shown here is derived from an EMBL/GenBank/DDBJ whole genome shotgun (WGS) entry which is preliminary data.</text>
</comment>
<feature type="domain" description="Metalloenzyme" evidence="5">
    <location>
        <begin position="1"/>
        <end position="289"/>
    </location>
</feature>
<evidence type="ECO:0000259" key="5">
    <source>
        <dbReference type="Pfam" id="PF01676"/>
    </source>
</evidence>
<dbReference type="InterPro" id="IPR010045">
    <property type="entry name" value="DeoB"/>
</dbReference>
<dbReference type="OrthoDB" id="9778226at2"/>
<dbReference type="InterPro" id="IPR017850">
    <property type="entry name" value="Alkaline_phosphatase_core_sf"/>
</dbReference>
<dbReference type="EMBL" id="RLII01000007">
    <property type="protein sequence ID" value="RXE59310.1"/>
    <property type="molecule type" value="Genomic_DNA"/>
</dbReference>
<dbReference type="SUPFAM" id="SSF53649">
    <property type="entry name" value="Alkaline phosphatase-like"/>
    <property type="match status" value="1"/>
</dbReference>
<dbReference type="AlphaFoldDB" id="A0A4Q0I4S2"/>
<gene>
    <name evidence="6" type="ORF">EFD62_08045</name>
</gene>
<evidence type="ECO:0000313" key="6">
    <source>
        <dbReference type="EMBL" id="RXE59310.1"/>
    </source>
</evidence>
<accession>A0A4Q0I4S2</accession>
<protein>
    <submittedName>
        <fullName evidence="6">Peptidase</fullName>
    </submittedName>
</protein>
<evidence type="ECO:0000256" key="3">
    <source>
        <dbReference type="ARBA" id="ARBA00023211"/>
    </source>
</evidence>
<comment type="similarity">
    <text evidence="1">Belongs to the phosphopentomutase family.</text>
</comment>
<evidence type="ECO:0000256" key="1">
    <source>
        <dbReference type="ARBA" id="ARBA00010373"/>
    </source>
</evidence>
<dbReference type="Pfam" id="PF01676">
    <property type="entry name" value="Metalloenzyme"/>
    <property type="match status" value="1"/>
</dbReference>
<dbReference type="RefSeq" id="WP_069195083.1">
    <property type="nucleotide sequence ID" value="NZ_RLII01000007.1"/>
</dbReference>
<proteinExistence type="inferred from homology"/>
<dbReference type="GO" id="GO:0000287">
    <property type="term" value="F:magnesium ion binding"/>
    <property type="evidence" value="ECO:0007669"/>
    <property type="project" value="InterPro"/>
</dbReference>
<dbReference type="Gene3D" id="3.40.720.10">
    <property type="entry name" value="Alkaline Phosphatase, subunit A"/>
    <property type="match status" value="1"/>
</dbReference>
<keyword evidence="7" id="KW-1185">Reference proteome</keyword>
<evidence type="ECO:0000256" key="4">
    <source>
        <dbReference type="ARBA" id="ARBA00023235"/>
    </source>
</evidence>
<dbReference type="PANTHER" id="PTHR21110">
    <property type="entry name" value="PHOSPHOPENTOMUTASE"/>
    <property type="match status" value="1"/>
</dbReference>
<dbReference type="InterPro" id="IPR006124">
    <property type="entry name" value="Metalloenzyme"/>
</dbReference>